<keyword evidence="1" id="KW-0472">Membrane</keyword>
<dbReference type="PANTHER" id="PTHR30273">
    <property type="entry name" value="PERIPLASMIC SIGNAL SENSOR AND SIGMA FACTOR ACTIVATOR FECR-RELATED"/>
    <property type="match status" value="1"/>
</dbReference>
<evidence type="ECO:0000313" key="5">
    <source>
        <dbReference type="Proteomes" id="UP000285794"/>
    </source>
</evidence>
<feature type="domain" description="FecR protein" evidence="2">
    <location>
        <begin position="185"/>
        <end position="280"/>
    </location>
</feature>
<protein>
    <submittedName>
        <fullName evidence="4">FecR family protein</fullName>
    </submittedName>
</protein>
<name>A0A425XY48_9BACT</name>
<feature type="domain" description="Protein FecR C-terminal" evidence="3">
    <location>
        <begin position="327"/>
        <end position="396"/>
    </location>
</feature>
<evidence type="ECO:0000259" key="3">
    <source>
        <dbReference type="Pfam" id="PF16344"/>
    </source>
</evidence>
<evidence type="ECO:0000259" key="2">
    <source>
        <dbReference type="Pfam" id="PF04773"/>
    </source>
</evidence>
<dbReference type="Pfam" id="PF16344">
    <property type="entry name" value="FecR_C"/>
    <property type="match status" value="1"/>
</dbReference>
<dbReference type="Proteomes" id="UP000285794">
    <property type="component" value="Unassembled WGS sequence"/>
</dbReference>
<comment type="caution">
    <text evidence="4">The sequence shown here is derived from an EMBL/GenBank/DDBJ whole genome shotgun (WGS) entry which is preliminary data.</text>
</comment>
<sequence>MEETKKHIILAELLAKEIANKLTEDEKEQLNLFLSDESQAHLIASARKSMVDQAKLNRYKAFDVEAARQKIEWKINFRKKNRRIRLMNFVRYAAIISLPIALAGWLIYTSVFVNGPQIAQAPIEIKPGGSKAMLYLSDGRAVDLERKNENHIKETDGSLILKDSTGLNYTIQPYEIKEAKIHENVVVTPAGGEYQLTLSDGTKVWMNALSEIRYPVKFSGNTRKVTVSGEVLFDVAKNKDKPFYVSVGDMDIRVLGTQFNVMAYPDEENIETTLIEGAVRLMGQNLDGSHSSVDLTPGHKADFNRATKSVDVKAVDTDVYTSWRDGKFVFQSEPLDDIMRKMERWYNVKVFFENQDLKDLRFSARLSRYGDIEDILYKMEQTTRVKFIIKDDHVIIRRR</sequence>
<keyword evidence="5" id="KW-1185">Reference proteome</keyword>
<dbReference type="AlphaFoldDB" id="A0A425XY48"/>
<evidence type="ECO:0000256" key="1">
    <source>
        <dbReference type="SAM" id="Phobius"/>
    </source>
</evidence>
<evidence type="ECO:0000313" key="4">
    <source>
        <dbReference type="EMBL" id="RRG19720.1"/>
    </source>
</evidence>
<dbReference type="RefSeq" id="WP_125031569.1">
    <property type="nucleotide sequence ID" value="NZ_JAPXVP010000016.1"/>
</dbReference>
<dbReference type="FunFam" id="2.60.120.1440:FF:000001">
    <property type="entry name" value="Putative anti-sigma factor"/>
    <property type="match status" value="1"/>
</dbReference>
<dbReference type="Gene3D" id="2.60.120.1440">
    <property type="match status" value="1"/>
</dbReference>
<keyword evidence="1" id="KW-1133">Transmembrane helix</keyword>
<proteinExistence type="predicted"/>
<dbReference type="InterPro" id="IPR012373">
    <property type="entry name" value="Ferrdict_sens_TM"/>
</dbReference>
<dbReference type="InterPro" id="IPR006860">
    <property type="entry name" value="FecR"/>
</dbReference>
<gene>
    <name evidence="4" type="ORF">DWB61_14305</name>
</gene>
<reference evidence="4 5" key="1">
    <citation type="submission" date="2018-07" db="EMBL/GenBank/DDBJ databases">
        <title>Draft genome sequence of Ancylomarina sp. M1P.</title>
        <authorList>
            <person name="Yadav S."/>
            <person name="Villanueva L."/>
            <person name="Damste J.S.S."/>
        </authorList>
    </citation>
    <scope>NUCLEOTIDE SEQUENCE [LARGE SCALE GENOMIC DNA]</scope>
    <source>
        <strain evidence="4 5">M1P</strain>
    </source>
</reference>
<keyword evidence="1" id="KW-0812">Transmembrane</keyword>
<dbReference type="EMBL" id="QQWG01000017">
    <property type="protein sequence ID" value="RRG19720.1"/>
    <property type="molecule type" value="Genomic_DNA"/>
</dbReference>
<dbReference type="OrthoDB" id="772265at2"/>
<feature type="transmembrane region" description="Helical" evidence="1">
    <location>
        <begin position="89"/>
        <end position="108"/>
    </location>
</feature>
<accession>A0A425XY48</accession>
<dbReference type="PANTHER" id="PTHR30273:SF2">
    <property type="entry name" value="PROTEIN FECR"/>
    <property type="match status" value="1"/>
</dbReference>
<organism evidence="4 5">
    <name type="scientific">Ancylomarina euxinus</name>
    <dbReference type="NCBI Taxonomy" id="2283627"/>
    <lineage>
        <taxon>Bacteria</taxon>
        <taxon>Pseudomonadati</taxon>
        <taxon>Bacteroidota</taxon>
        <taxon>Bacteroidia</taxon>
        <taxon>Marinilabiliales</taxon>
        <taxon>Marinifilaceae</taxon>
        <taxon>Ancylomarina</taxon>
    </lineage>
</organism>
<dbReference type="Gene3D" id="3.55.50.30">
    <property type="match status" value="1"/>
</dbReference>
<dbReference type="InterPro" id="IPR032508">
    <property type="entry name" value="FecR_C"/>
</dbReference>
<dbReference type="Pfam" id="PF04773">
    <property type="entry name" value="FecR"/>
    <property type="match status" value="1"/>
</dbReference>
<dbReference type="GO" id="GO:0016989">
    <property type="term" value="F:sigma factor antagonist activity"/>
    <property type="evidence" value="ECO:0007669"/>
    <property type="project" value="TreeGrafter"/>
</dbReference>